<keyword evidence="2 5" id="KW-0479">Metal-binding</keyword>
<keyword evidence="4 5" id="KW-0408">Iron</keyword>
<accession>A0A2H9ZXP3</accession>
<evidence type="ECO:0000256" key="1">
    <source>
        <dbReference type="ARBA" id="ARBA00008056"/>
    </source>
</evidence>
<keyword evidence="8" id="KW-1185">Reference proteome</keyword>
<dbReference type="InterPro" id="IPR005123">
    <property type="entry name" value="Oxoglu/Fe-dep_dioxygenase_dom"/>
</dbReference>
<dbReference type="Pfam" id="PF03171">
    <property type="entry name" value="2OG-FeII_Oxy"/>
    <property type="match status" value="1"/>
</dbReference>
<dbReference type="AlphaFoldDB" id="A0A2H9ZXP3"/>
<name>A0A2H9ZXP3_9ASPA</name>
<protein>
    <submittedName>
        <fullName evidence="7">Flavonol synthase/flavanone 3-hydroxylase</fullName>
    </submittedName>
</protein>
<dbReference type="InterPro" id="IPR050295">
    <property type="entry name" value="Plant_2OG-oxidoreductases"/>
</dbReference>
<dbReference type="Pfam" id="PF14226">
    <property type="entry name" value="DIOX_N"/>
    <property type="match status" value="1"/>
</dbReference>
<dbReference type="SUPFAM" id="SSF51197">
    <property type="entry name" value="Clavaminate synthase-like"/>
    <property type="match status" value="1"/>
</dbReference>
<dbReference type="EMBL" id="KZ452995">
    <property type="protein sequence ID" value="PKA48032.1"/>
    <property type="molecule type" value="Genomic_DNA"/>
</dbReference>
<comment type="similarity">
    <text evidence="1 5">Belongs to the iron/ascorbate-dependent oxidoreductase family.</text>
</comment>
<feature type="domain" description="Fe2OG dioxygenase" evidence="6">
    <location>
        <begin position="212"/>
        <end position="313"/>
    </location>
</feature>
<proteinExistence type="inferred from homology"/>
<dbReference type="Gene3D" id="2.60.120.330">
    <property type="entry name" value="B-lactam Antibiotic, Isopenicillin N Synthase, Chain"/>
    <property type="match status" value="1"/>
</dbReference>
<dbReference type="OrthoDB" id="288590at2759"/>
<keyword evidence="3 5" id="KW-0560">Oxidoreductase</keyword>
<gene>
    <name evidence="7" type="primary">FLS1</name>
    <name evidence="7" type="ORF">AXF42_Ash015795</name>
</gene>
<evidence type="ECO:0000256" key="2">
    <source>
        <dbReference type="ARBA" id="ARBA00022723"/>
    </source>
</evidence>
<evidence type="ECO:0000313" key="7">
    <source>
        <dbReference type="EMBL" id="PKA48032.1"/>
    </source>
</evidence>
<dbReference type="InterPro" id="IPR027443">
    <property type="entry name" value="IPNS-like_sf"/>
</dbReference>
<evidence type="ECO:0000259" key="6">
    <source>
        <dbReference type="PROSITE" id="PS51471"/>
    </source>
</evidence>
<evidence type="ECO:0000313" key="8">
    <source>
        <dbReference type="Proteomes" id="UP000236161"/>
    </source>
</evidence>
<dbReference type="GO" id="GO:0016491">
    <property type="term" value="F:oxidoreductase activity"/>
    <property type="evidence" value="ECO:0007669"/>
    <property type="project" value="UniProtKB-KW"/>
</dbReference>
<dbReference type="PANTHER" id="PTHR47991">
    <property type="entry name" value="OXOGLUTARATE/IRON-DEPENDENT DIOXYGENASE"/>
    <property type="match status" value="1"/>
</dbReference>
<evidence type="ECO:0000256" key="4">
    <source>
        <dbReference type="ARBA" id="ARBA00023004"/>
    </source>
</evidence>
<organism evidence="7 8">
    <name type="scientific">Apostasia shenzhenica</name>
    <dbReference type="NCBI Taxonomy" id="1088818"/>
    <lineage>
        <taxon>Eukaryota</taxon>
        <taxon>Viridiplantae</taxon>
        <taxon>Streptophyta</taxon>
        <taxon>Embryophyta</taxon>
        <taxon>Tracheophyta</taxon>
        <taxon>Spermatophyta</taxon>
        <taxon>Magnoliopsida</taxon>
        <taxon>Liliopsida</taxon>
        <taxon>Asparagales</taxon>
        <taxon>Orchidaceae</taxon>
        <taxon>Apostasioideae</taxon>
        <taxon>Apostasia</taxon>
    </lineage>
</organism>
<evidence type="ECO:0000256" key="3">
    <source>
        <dbReference type="ARBA" id="ARBA00023002"/>
    </source>
</evidence>
<sequence length="362" mass="40203">MHYSLLQQSAEDFAMAAPPSPNFHLLSDVASQLTAVPSCYVRRPSDRLDLAAVTAPGAAIPVIDLAGADGPDRHKVVAAVGMACQTAGFFLVKNHGISEEVMANMLNVSREFFRLPPSDRRVTYSDDPATNPRLSTSFYPAAEDVRCWRDYLRLPCHPLDDVLPQWPPNPPSFRPAAAEYAAGVRRLAHLLLGAISESLGLEKTFMERALGPLDQAMAVNYYPRCPQPELTCGLPEHKDFTVITVLLPDGVPGLQVLLRDGRWVAVEPAAGELVVNVGDQVEAFSNGRYQSVLHRAVVNNETERISLPMFFLPPMEAVVKSPEKLIDDEHPRLFRSYRLAEFYEKFWNGGLRTQTCLDLFKY</sequence>
<dbReference type="STRING" id="1088818.A0A2H9ZXP3"/>
<dbReference type="InterPro" id="IPR044861">
    <property type="entry name" value="IPNS-like_FE2OG_OXY"/>
</dbReference>
<evidence type="ECO:0000256" key="5">
    <source>
        <dbReference type="RuleBase" id="RU003682"/>
    </source>
</evidence>
<dbReference type="InterPro" id="IPR026992">
    <property type="entry name" value="DIOX_N"/>
</dbReference>
<dbReference type="PROSITE" id="PS51471">
    <property type="entry name" value="FE2OG_OXY"/>
    <property type="match status" value="1"/>
</dbReference>
<dbReference type="GO" id="GO:0046872">
    <property type="term" value="F:metal ion binding"/>
    <property type="evidence" value="ECO:0007669"/>
    <property type="project" value="UniProtKB-KW"/>
</dbReference>
<dbReference type="Proteomes" id="UP000236161">
    <property type="component" value="Unassembled WGS sequence"/>
</dbReference>
<reference evidence="7 8" key="1">
    <citation type="journal article" date="2017" name="Nature">
        <title>The Apostasia genome and the evolution of orchids.</title>
        <authorList>
            <person name="Zhang G.Q."/>
            <person name="Liu K.W."/>
            <person name="Li Z."/>
            <person name="Lohaus R."/>
            <person name="Hsiao Y.Y."/>
            <person name="Niu S.C."/>
            <person name="Wang J.Y."/>
            <person name="Lin Y.C."/>
            <person name="Xu Q."/>
            <person name="Chen L.J."/>
            <person name="Yoshida K."/>
            <person name="Fujiwara S."/>
            <person name="Wang Z.W."/>
            <person name="Zhang Y.Q."/>
            <person name="Mitsuda N."/>
            <person name="Wang M."/>
            <person name="Liu G.H."/>
            <person name="Pecoraro L."/>
            <person name="Huang H.X."/>
            <person name="Xiao X.J."/>
            <person name="Lin M."/>
            <person name="Wu X.Y."/>
            <person name="Wu W.L."/>
            <person name="Chen Y.Y."/>
            <person name="Chang S.B."/>
            <person name="Sakamoto S."/>
            <person name="Ohme-Takagi M."/>
            <person name="Yagi M."/>
            <person name="Zeng S.J."/>
            <person name="Shen C.Y."/>
            <person name="Yeh C.M."/>
            <person name="Luo Y.B."/>
            <person name="Tsai W.C."/>
            <person name="Van de Peer Y."/>
            <person name="Liu Z.J."/>
        </authorList>
    </citation>
    <scope>NUCLEOTIDE SEQUENCE [LARGE SCALE GENOMIC DNA]</scope>
    <source>
        <strain evidence="8">cv. Shenzhen</strain>
        <tissue evidence="7">Stem</tissue>
    </source>
</reference>